<dbReference type="GO" id="GO:0000976">
    <property type="term" value="F:transcription cis-regulatory region binding"/>
    <property type="evidence" value="ECO:0007669"/>
    <property type="project" value="TreeGrafter"/>
</dbReference>
<dbReference type="InterPro" id="IPR036390">
    <property type="entry name" value="WH_DNA-bd_sf"/>
</dbReference>
<evidence type="ECO:0000256" key="7">
    <source>
        <dbReference type="PIRSR" id="PIRSR602481-1"/>
    </source>
</evidence>
<dbReference type="HOGENOM" id="CLU_096072_2_1_4"/>
<keyword evidence="8" id="KW-0408">Iron</keyword>
<gene>
    <name evidence="10" type="ORF">HMPREF0551_1377</name>
</gene>
<keyword evidence="3 7" id="KW-0862">Zinc</keyword>
<evidence type="ECO:0000256" key="5">
    <source>
        <dbReference type="ARBA" id="ARBA00023125"/>
    </source>
</evidence>
<keyword evidence="5" id="KW-0238">DNA-binding</keyword>
<proteinExistence type="inferred from homology"/>
<dbReference type="GO" id="GO:0003700">
    <property type="term" value="F:DNA-binding transcription factor activity"/>
    <property type="evidence" value="ECO:0007669"/>
    <property type="project" value="InterPro"/>
</dbReference>
<feature type="binding site" evidence="8">
    <location>
        <position position="117"/>
    </location>
    <ligand>
        <name>Fe cation</name>
        <dbReference type="ChEBI" id="CHEBI:24875"/>
    </ligand>
</feature>
<name>E7RXG4_9BURK</name>
<dbReference type="InterPro" id="IPR036388">
    <property type="entry name" value="WH-like_DNA-bd_sf"/>
</dbReference>
<dbReference type="SUPFAM" id="SSF46785">
    <property type="entry name" value="Winged helix' DNA-binding domain"/>
    <property type="match status" value="1"/>
</dbReference>
<feature type="binding site" evidence="7">
    <location>
        <position position="170"/>
    </location>
    <ligand>
        <name>Zn(2+)</name>
        <dbReference type="ChEBI" id="CHEBI:29105"/>
    </ligand>
</feature>
<evidence type="ECO:0000256" key="4">
    <source>
        <dbReference type="ARBA" id="ARBA00023015"/>
    </source>
</evidence>
<keyword evidence="4" id="KW-0805">Transcription regulation</keyword>
<dbReference type="GO" id="GO:0008270">
    <property type="term" value="F:zinc ion binding"/>
    <property type="evidence" value="ECO:0007669"/>
    <property type="project" value="TreeGrafter"/>
</dbReference>
<evidence type="ECO:0000256" key="2">
    <source>
        <dbReference type="ARBA" id="ARBA00022491"/>
    </source>
</evidence>
<keyword evidence="7" id="KW-0479">Metal-binding</keyword>
<keyword evidence="6" id="KW-0804">Transcription</keyword>
<keyword evidence="2" id="KW-0678">Repressor</keyword>
<feature type="binding site" evidence="8">
    <location>
        <position position="144"/>
    </location>
    <ligand>
        <name>Fe cation</name>
        <dbReference type="ChEBI" id="CHEBI:24875"/>
    </ligand>
</feature>
<dbReference type="GO" id="GO:1900376">
    <property type="term" value="P:regulation of secondary metabolite biosynthetic process"/>
    <property type="evidence" value="ECO:0007669"/>
    <property type="project" value="TreeGrafter"/>
</dbReference>
<dbReference type="PANTHER" id="PTHR33202">
    <property type="entry name" value="ZINC UPTAKE REGULATION PROTEIN"/>
    <property type="match status" value="1"/>
</dbReference>
<evidence type="ECO:0000256" key="3">
    <source>
        <dbReference type="ARBA" id="ARBA00022833"/>
    </source>
</evidence>
<sequence>MPPAKHTAALSGRPDQPKAAELAHAPEEQVFIAEARRHCQQSGSRLTPLRIEVLLHLRQHPGGIKAYDLLSNLQSIKPGIAPMSIYRTLDFLVASGLVHKVDATSSFIVCEHGHHDHHEHGAPVMLICERCGQAKEICDPEVHETLQASLAHIHALNGFQAHGLEIKGNCRQCLASPH</sequence>
<feature type="binding site" evidence="8">
    <location>
        <position position="162"/>
    </location>
    <ligand>
        <name>Fe cation</name>
        <dbReference type="ChEBI" id="CHEBI:24875"/>
    </ligand>
</feature>
<comment type="caution">
    <text evidence="10">The sequence shown here is derived from an EMBL/GenBank/DDBJ whole genome shotgun (WGS) entry which is preliminary data.</text>
</comment>
<evidence type="ECO:0000256" key="9">
    <source>
        <dbReference type="SAM" id="MobiDB-lite"/>
    </source>
</evidence>
<dbReference type="InterPro" id="IPR043135">
    <property type="entry name" value="Fur_C"/>
</dbReference>
<dbReference type="Pfam" id="PF01475">
    <property type="entry name" value="FUR"/>
    <property type="match status" value="1"/>
</dbReference>
<reference evidence="10 11" key="1">
    <citation type="submission" date="2010-12" db="EMBL/GenBank/DDBJ databases">
        <authorList>
            <person name="Muzny D."/>
            <person name="Qin X."/>
            <person name="Deng J."/>
            <person name="Jiang H."/>
            <person name="Liu Y."/>
            <person name="Qu J."/>
            <person name="Song X.-Z."/>
            <person name="Zhang L."/>
            <person name="Thornton R."/>
            <person name="Coyle M."/>
            <person name="Francisco L."/>
            <person name="Jackson L."/>
            <person name="Javaid M."/>
            <person name="Korchina V."/>
            <person name="Kovar C."/>
            <person name="Mata R."/>
            <person name="Mathew T."/>
            <person name="Ngo R."/>
            <person name="Nguyen L."/>
            <person name="Nguyen N."/>
            <person name="Okwuonu G."/>
            <person name="Ongeri F."/>
            <person name="Pham C."/>
            <person name="Simmons D."/>
            <person name="Wilczek-Boney K."/>
            <person name="Hale W."/>
            <person name="Jakkamsetti A."/>
            <person name="Pham P."/>
            <person name="Ruth R."/>
            <person name="San Lucas F."/>
            <person name="Warren J."/>
            <person name="Zhang J."/>
            <person name="Zhao Z."/>
            <person name="Zhou C."/>
            <person name="Zhu D."/>
            <person name="Lee S."/>
            <person name="Bess C."/>
            <person name="Blankenburg K."/>
            <person name="Forbes L."/>
            <person name="Fu Q."/>
            <person name="Gubbala S."/>
            <person name="Hirani K."/>
            <person name="Jayaseelan J.C."/>
            <person name="Lara F."/>
            <person name="Munidasa M."/>
            <person name="Palculict T."/>
            <person name="Patil S."/>
            <person name="Pu L.-L."/>
            <person name="Saada N."/>
            <person name="Tang L."/>
            <person name="Weissenberger G."/>
            <person name="Zhu Y."/>
            <person name="Hemphill L."/>
            <person name="Shang Y."/>
            <person name="Youmans B."/>
            <person name="Ayvaz T."/>
            <person name="Ross M."/>
            <person name="Santibanez J."/>
            <person name="Aqrawi P."/>
            <person name="Gross S."/>
            <person name="Joshi V."/>
            <person name="Fowler G."/>
            <person name="Nazareth L."/>
            <person name="Reid J."/>
            <person name="Worley K."/>
            <person name="Petrosino J."/>
            <person name="Highlander S."/>
            <person name="Gibbs R."/>
        </authorList>
    </citation>
    <scope>NUCLEOTIDE SEQUENCE [LARGE SCALE GENOMIC DNA]</scope>
    <source>
        <strain evidence="10 11">ATCC 51599</strain>
    </source>
</reference>
<dbReference type="PANTHER" id="PTHR33202:SF6">
    <property type="entry name" value="ZINC UPTAKE REGULATION PROTEIN"/>
    <property type="match status" value="1"/>
</dbReference>
<accession>E7RXG4</accession>
<evidence type="ECO:0000256" key="1">
    <source>
        <dbReference type="ARBA" id="ARBA00007957"/>
    </source>
</evidence>
<comment type="cofactor">
    <cofactor evidence="8">
        <name>Mn(2+)</name>
        <dbReference type="ChEBI" id="CHEBI:29035"/>
    </cofactor>
    <cofactor evidence="8">
        <name>Fe(2+)</name>
        <dbReference type="ChEBI" id="CHEBI:29033"/>
    </cofactor>
    <text evidence="8">Binds 1 Mn(2+) or Fe(2+) ion per subunit.</text>
</comment>
<evidence type="ECO:0000256" key="8">
    <source>
        <dbReference type="PIRSR" id="PIRSR602481-2"/>
    </source>
</evidence>
<dbReference type="GO" id="GO:0005829">
    <property type="term" value="C:cytosol"/>
    <property type="evidence" value="ECO:0007669"/>
    <property type="project" value="TreeGrafter"/>
</dbReference>
<organism evidence="10 11">
    <name type="scientific">Lautropia mirabilis ATCC 51599</name>
    <dbReference type="NCBI Taxonomy" id="887898"/>
    <lineage>
        <taxon>Bacteria</taxon>
        <taxon>Pseudomonadati</taxon>
        <taxon>Pseudomonadota</taxon>
        <taxon>Betaproteobacteria</taxon>
        <taxon>Burkholderiales</taxon>
        <taxon>Burkholderiaceae</taxon>
        <taxon>Lautropia</taxon>
    </lineage>
</organism>
<comment type="similarity">
    <text evidence="1">Belongs to the Fur family.</text>
</comment>
<dbReference type="Gene3D" id="3.30.1490.190">
    <property type="match status" value="1"/>
</dbReference>
<dbReference type="eggNOG" id="COG0735">
    <property type="taxonomic scope" value="Bacteria"/>
</dbReference>
<dbReference type="InterPro" id="IPR002481">
    <property type="entry name" value="FUR"/>
</dbReference>
<dbReference type="EMBL" id="AEQP01000008">
    <property type="protein sequence ID" value="EFV94960.1"/>
    <property type="molecule type" value="Genomic_DNA"/>
</dbReference>
<dbReference type="RefSeq" id="WP_005673646.1">
    <property type="nucleotide sequence ID" value="NZ_CP146288.1"/>
</dbReference>
<evidence type="ECO:0000313" key="11">
    <source>
        <dbReference type="Proteomes" id="UP000011021"/>
    </source>
</evidence>
<dbReference type="GO" id="GO:0045892">
    <property type="term" value="P:negative regulation of DNA-templated transcription"/>
    <property type="evidence" value="ECO:0007669"/>
    <property type="project" value="TreeGrafter"/>
</dbReference>
<feature type="binding site" evidence="7">
    <location>
        <position position="128"/>
    </location>
    <ligand>
        <name>Zn(2+)</name>
        <dbReference type="ChEBI" id="CHEBI:29105"/>
    </ligand>
</feature>
<dbReference type="Gene3D" id="1.10.10.10">
    <property type="entry name" value="Winged helix-like DNA-binding domain superfamily/Winged helix DNA-binding domain"/>
    <property type="match status" value="1"/>
</dbReference>
<dbReference type="Proteomes" id="UP000011021">
    <property type="component" value="Unassembled WGS sequence"/>
</dbReference>
<protein>
    <submittedName>
        <fullName evidence="10">Transcriptional regulator, Fur family</fullName>
    </submittedName>
</protein>
<feature type="binding site" evidence="7">
    <location>
        <position position="131"/>
    </location>
    <ligand>
        <name>Zn(2+)</name>
        <dbReference type="ChEBI" id="CHEBI:29105"/>
    </ligand>
</feature>
<feature type="region of interest" description="Disordered" evidence="9">
    <location>
        <begin position="1"/>
        <end position="22"/>
    </location>
</feature>
<feature type="binding site" evidence="7">
    <location>
        <position position="173"/>
    </location>
    <ligand>
        <name>Zn(2+)</name>
        <dbReference type="ChEBI" id="CHEBI:29105"/>
    </ligand>
</feature>
<dbReference type="STRING" id="887898.HMPREF0551_1377"/>
<evidence type="ECO:0000256" key="6">
    <source>
        <dbReference type="ARBA" id="ARBA00023163"/>
    </source>
</evidence>
<keyword evidence="11" id="KW-1185">Reference proteome</keyword>
<dbReference type="AlphaFoldDB" id="E7RXG4"/>
<comment type="cofactor">
    <cofactor evidence="7">
        <name>Zn(2+)</name>
        <dbReference type="ChEBI" id="CHEBI:29105"/>
    </cofactor>
    <text evidence="7">Binds 1 zinc ion per subunit.</text>
</comment>
<evidence type="ECO:0000313" key="10">
    <source>
        <dbReference type="EMBL" id="EFV94960.1"/>
    </source>
</evidence>